<proteinExistence type="predicted"/>
<organism evidence="1 2">
    <name type="scientific">Rangifer tarandus platyrhynchus</name>
    <name type="common">Svalbard reindeer</name>
    <dbReference type="NCBI Taxonomy" id="3082113"/>
    <lineage>
        <taxon>Eukaryota</taxon>
        <taxon>Metazoa</taxon>
        <taxon>Chordata</taxon>
        <taxon>Craniata</taxon>
        <taxon>Vertebrata</taxon>
        <taxon>Euteleostomi</taxon>
        <taxon>Mammalia</taxon>
        <taxon>Eutheria</taxon>
        <taxon>Laurasiatheria</taxon>
        <taxon>Artiodactyla</taxon>
        <taxon>Ruminantia</taxon>
        <taxon>Pecora</taxon>
        <taxon>Cervidae</taxon>
        <taxon>Odocoileinae</taxon>
        <taxon>Rangifer</taxon>
    </lineage>
</organism>
<evidence type="ECO:0000313" key="2">
    <source>
        <dbReference type="Proteomes" id="UP001176941"/>
    </source>
</evidence>
<protein>
    <submittedName>
        <fullName evidence="1">Uncharacterized protein</fullName>
    </submittedName>
</protein>
<reference evidence="1" key="1">
    <citation type="submission" date="2023-04" db="EMBL/GenBank/DDBJ databases">
        <authorList>
            <consortium name="ELIXIR-Norway"/>
        </authorList>
    </citation>
    <scope>NUCLEOTIDE SEQUENCE [LARGE SCALE GENOMIC DNA]</scope>
</reference>
<gene>
    <name evidence="1" type="ORF">MRATA1EN1_LOCUS24177</name>
</gene>
<dbReference type="Proteomes" id="UP001176941">
    <property type="component" value="Chromosome 5"/>
</dbReference>
<sequence>MYSHTIWHTRSWWTSRHDKGIVPPSKDTGALLRRSWTECIKVSTDSNPVAFGTQRKRHMQCPEPAAVPRMAGAQKLKG</sequence>
<dbReference type="EMBL" id="OX459941">
    <property type="protein sequence ID" value="CAI9175215.1"/>
    <property type="molecule type" value="Genomic_DNA"/>
</dbReference>
<keyword evidence="2" id="KW-1185">Reference proteome</keyword>
<name>A0ABN8ZMQ8_RANTA</name>
<accession>A0ABN8ZMQ8</accession>
<evidence type="ECO:0000313" key="1">
    <source>
        <dbReference type="EMBL" id="CAI9175215.1"/>
    </source>
</evidence>